<dbReference type="Proteomes" id="UP001060771">
    <property type="component" value="Chromosome"/>
</dbReference>
<dbReference type="RefSeq" id="WP_054843255.1">
    <property type="nucleotide sequence ID" value="NZ_AP026830.1"/>
</dbReference>
<accession>A0A830E099</accession>
<dbReference type="GeneID" id="76206492"/>
<keyword evidence="4" id="KW-1185">Reference proteome</keyword>
<reference evidence="2" key="1">
    <citation type="journal article" date="2014" name="Int. J. Syst. Evol. Microbiol.">
        <title>Complete genome sequence of Corynebacterium casei LMG S-19264T (=DSM 44701T), isolated from a smear-ripened cheese.</title>
        <authorList>
            <consortium name="US DOE Joint Genome Institute (JGI-PGF)"/>
            <person name="Walter F."/>
            <person name="Albersmeier A."/>
            <person name="Kalinowski J."/>
            <person name="Ruckert C."/>
        </authorList>
    </citation>
    <scope>NUCLEOTIDE SEQUENCE</scope>
    <source>
        <strain evidence="2">JCM 11219</strain>
    </source>
</reference>
<organism evidence="2 3">
    <name type="scientific">Vulcanisaeta souniana JCM 11219</name>
    <dbReference type="NCBI Taxonomy" id="1293586"/>
    <lineage>
        <taxon>Archaea</taxon>
        <taxon>Thermoproteota</taxon>
        <taxon>Thermoprotei</taxon>
        <taxon>Thermoproteales</taxon>
        <taxon>Thermoproteaceae</taxon>
        <taxon>Vulcanisaeta</taxon>
    </lineage>
</organism>
<dbReference type="OrthoDB" id="28809at2157"/>
<gene>
    <name evidence="2" type="ORF">GCM10007112_03560</name>
    <name evidence="1" type="ORF">Vsou_09420</name>
</gene>
<reference evidence="2" key="2">
    <citation type="submission" date="2020-09" db="EMBL/GenBank/DDBJ databases">
        <authorList>
            <person name="Sun Q."/>
            <person name="Ohkuma M."/>
        </authorList>
    </citation>
    <scope>NUCLEOTIDE SEQUENCE</scope>
    <source>
        <strain evidence="2">JCM 11219</strain>
    </source>
</reference>
<evidence type="ECO:0000313" key="2">
    <source>
        <dbReference type="EMBL" id="GGI69869.1"/>
    </source>
</evidence>
<proteinExistence type="predicted"/>
<protein>
    <submittedName>
        <fullName evidence="2">Uncharacterized protein</fullName>
    </submittedName>
</protein>
<evidence type="ECO:0000313" key="4">
    <source>
        <dbReference type="Proteomes" id="UP001060771"/>
    </source>
</evidence>
<dbReference type="AlphaFoldDB" id="A0A830E099"/>
<sequence>MKSLNELIKELSINEVIKALVTAYRLGNVDYLASSIELLHEELTYTVSENETLTGDALERASKLHALYCLGLGLLRSLGGGSPITNYDELVNAVLRANDLSSLTQFLMATTMQLVKGDYSLISKVTAIHQEVGNELIKGIISSFLNLVNILSAT</sequence>
<dbReference type="EMBL" id="AP026830">
    <property type="protein sequence ID" value="BDR91849.1"/>
    <property type="molecule type" value="Genomic_DNA"/>
</dbReference>
<reference evidence="4" key="3">
    <citation type="submission" date="2022-09" db="EMBL/GenBank/DDBJ databases">
        <title>Complete genome sequence of Vulcanisaeta souniana.</title>
        <authorList>
            <person name="Kato S."/>
            <person name="Itoh T."/>
            <person name="Ohkuma M."/>
        </authorList>
    </citation>
    <scope>NUCLEOTIDE SEQUENCE [LARGE SCALE GENOMIC DNA]</scope>
    <source>
        <strain evidence="4">JCM 11219</strain>
    </source>
</reference>
<reference evidence="1" key="4">
    <citation type="journal article" date="2023" name="Microbiol. Resour. Announc.">
        <title>Complete Genome Sequence of Vulcanisaeta souniana Strain IC-059, a Hyperthermophilic Archaeon Isolated from Hot Spring Water in Japan.</title>
        <authorList>
            <person name="Kato S."/>
            <person name="Itoh T."/>
            <person name="Wu L."/>
            <person name="Ma J."/>
            <person name="Ohkuma M."/>
        </authorList>
    </citation>
    <scope>NUCLEOTIDE SEQUENCE</scope>
    <source>
        <strain evidence="1">JCM 11219</strain>
    </source>
</reference>
<name>A0A830E099_9CREN</name>
<evidence type="ECO:0000313" key="3">
    <source>
        <dbReference type="Proteomes" id="UP000657075"/>
    </source>
</evidence>
<dbReference type="Proteomes" id="UP000657075">
    <property type="component" value="Unassembled WGS sequence"/>
</dbReference>
<evidence type="ECO:0000313" key="1">
    <source>
        <dbReference type="EMBL" id="BDR91849.1"/>
    </source>
</evidence>
<dbReference type="EMBL" id="BMNM01000001">
    <property type="protein sequence ID" value="GGI69869.1"/>
    <property type="molecule type" value="Genomic_DNA"/>
</dbReference>